<dbReference type="Gene3D" id="3.40.50.300">
    <property type="entry name" value="P-loop containing nucleotide triphosphate hydrolases"/>
    <property type="match status" value="2"/>
</dbReference>
<comment type="similarity">
    <text evidence="15">Belongs to the helicase family. UvrD subfamily.</text>
</comment>
<keyword evidence="21" id="KW-1185">Reference proteome</keyword>
<dbReference type="RefSeq" id="WP_157299749.1">
    <property type="nucleotide sequence ID" value="NZ_BAAAZB010000010.1"/>
</dbReference>
<feature type="domain" description="UvrD-like helicase ATP-binding" evidence="18">
    <location>
        <begin position="4"/>
        <end position="441"/>
    </location>
</feature>
<dbReference type="CDD" id="cd22352">
    <property type="entry name" value="RecB_C-like"/>
    <property type="match status" value="1"/>
</dbReference>
<feature type="domain" description="UvrD-like helicase C-terminal" evidence="19">
    <location>
        <begin position="465"/>
        <end position="728"/>
    </location>
</feature>
<evidence type="ECO:0000256" key="15">
    <source>
        <dbReference type="HAMAP-Rule" id="MF_01485"/>
    </source>
</evidence>
<dbReference type="InterPro" id="IPR014017">
    <property type="entry name" value="DNA_helicase_UvrD-like_C"/>
</dbReference>
<evidence type="ECO:0000256" key="13">
    <source>
        <dbReference type="ARBA" id="ARBA00034617"/>
    </source>
</evidence>
<feature type="binding site" evidence="16">
    <location>
        <begin position="25"/>
        <end position="32"/>
    </location>
    <ligand>
        <name>ATP</name>
        <dbReference type="ChEBI" id="CHEBI:30616"/>
    </ligand>
</feature>
<feature type="binding site" evidence="15">
    <location>
        <position position="1025"/>
    </location>
    <ligand>
        <name>Mg(2+)</name>
        <dbReference type="ChEBI" id="CHEBI:18420"/>
    </ligand>
</feature>
<evidence type="ECO:0000256" key="9">
    <source>
        <dbReference type="ARBA" id="ARBA00022842"/>
    </source>
</evidence>
<comment type="catalytic activity">
    <reaction evidence="15">
        <text>Exonucleolytic cleavage (in the presence of ATP) in either 5'- to 3'- or 3'- to 5'-direction to yield 5'-phosphooligonucleotides.</text>
        <dbReference type="EC" id="3.1.11.5"/>
    </reaction>
</comment>
<evidence type="ECO:0000256" key="17">
    <source>
        <dbReference type="SAM" id="Coils"/>
    </source>
</evidence>
<feature type="binding site" evidence="15">
    <location>
        <position position="1038"/>
    </location>
    <ligand>
        <name>Mg(2+)</name>
        <dbReference type="ChEBI" id="CHEBI:18420"/>
    </ligand>
</feature>
<comment type="subunit">
    <text evidence="15">Heterotrimer of RecB, RecC and RecD. All subunits contribute to DNA-binding. Interacts with RecA.</text>
</comment>
<dbReference type="OrthoDB" id="9810135at2"/>
<evidence type="ECO:0000256" key="14">
    <source>
        <dbReference type="ARBA" id="ARBA00048988"/>
    </source>
</evidence>
<dbReference type="Pfam" id="PF13361">
    <property type="entry name" value="UvrD_C"/>
    <property type="match status" value="1"/>
</dbReference>
<evidence type="ECO:0000313" key="21">
    <source>
        <dbReference type="Proteomes" id="UP000468388"/>
    </source>
</evidence>
<organism evidence="20 21">
    <name type="scientific">Chitinophaga oryziterrae</name>
    <dbReference type="NCBI Taxonomy" id="1031224"/>
    <lineage>
        <taxon>Bacteria</taxon>
        <taxon>Pseudomonadati</taxon>
        <taxon>Bacteroidota</taxon>
        <taxon>Chitinophagia</taxon>
        <taxon>Chitinophagales</taxon>
        <taxon>Chitinophagaceae</taxon>
        <taxon>Chitinophaga</taxon>
    </lineage>
</organism>
<dbReference type="InterPro" id="IPR014016">
    <property type="entry name" value="UvrD-like_ATP-bd"/>
</dbReference>
<dbReference type="GO" id="GO:0005829">
    <property type="term" value="C:cytosol"/>
    <property type="evidence" value="ECO:0007669"/>
    <property type="project" value="TreeGrafter"/>
</dbReference>
<keyword evidence="6 15" id="KW-0347">Helicase</keyword>
<dbReference type="AlphaFoldDB" id="A0A6N8J9E3"/>
<dbReference type="SUPFAM" id="SSF52540">
    <property type="entry name" value="P-loop containing nucleoside triphosphate hydrolases"/>
    <property type="match status" value="1"/>
</dbReference>
<evidence type="ECO:0000256" key="12">
    <source>
        <dbReference type="ARBA" id="ARBA00023235"/>
    </source>
</evidence>
<dbReference type="EC" id="5.6.2.4" evidence="15"/>
<dbReference type="PANTHER" id="PTHR11070:SF23">
    <property type="entry name" value="RECBCD ENZYME SUBUNIT RECB"/>
    <property type="match status" value="1"/>
</dbReference>
<dbReference type="GO" id="GO:0000724">
    <property type="term" value="P:double-strand break repair via homologous recombination"/>
    <property type="evidence" value="ECO:0007669"/>
    <property type="project" value="UniProtKB-UniRule"/>
</dbReference>
<dbReference type="GO" id="GO:0009338">
    <property type="term" value="C:exodeoxyribonuclease V complex"/>
    <property type="evidence" value="ECO:0007669"/>
    <property type="project" value="TreeGrafter"/>
</dbReference>
<comment type="domain">
    <text evidence="15">The N-terminal DNA-binding domain is a ssDNA-dependent ATPase and has ATP-dependent 3'-5' helicase function. This domain interacts with RecC.</text>
</comment>
<evidence type="ECO:0000256" key="6">
    <source>
        <dbReference type="ARBA" id="ARBA00022806"/>
    </source>
</evidence>
<evidence type="ECO:0000256" key="7">
    <source>
        <dbReference type="ARBA" id="ARBA00022839"/>
    </source>
</evidence>
<dbReference type="Proteomes" id="UP000468388">
    <property type="component" value="Unassembled WGS sequence"/>
</dbReference>
<dbReference type="GO" id="GO:0008854">
    <property type="term" value="F:exodeoxyribonuclease V activity"/>
    <property type="evidence" value="ECO:0007669"/>
    <property type="project" value="UniProtKB-EC"/>
</dbReference>
<feature type="binding site" evidence="15">
    <location>
        <position position="912"/>
    </location>
    <ligand>
        <name>Mg(2+)</name>
        <dbReference type="ChEBI" id="CHEBI:18420"/>
    </ligand>
</feature>
<keyword evidence="10 15" id="KW-0238">DNA-binding</keyword>
<comment type="cofactor">
    <cofactor evidence="15">
        <name>Mg(2+)</name>
        <dbReference type="ChEBI" id="CHEBI:18420"/>
    </cofactor>
    <text evidence="15">Binds 1 Mg(2+) ion per subunit.</text>
</comment>
<dbReference type="GO" id="GO:0005524">
    <property type="term" value="F:ATP binding"/>
    <property type="evidence" value="ECO:0007669"/>
    <property type="project" value="UniProtKB-UniRule"/>
</dbReference>
<dbReference type="HAMAP" id="MF_01485">
    <property type="entry name" value="RecB"/>
    <property type="match status" value="1"/>
</dbReference>
<comment type="caution">
    <text evidence="20">The sequence shown here is derived from an EMBL/GenBank/DDBJ whole genome shotgun (WGS) entry which is preliminary data.</text>
</comment>
<keyword evidence="5 15" id="KW-0378">Hydrolase</keyword>
<evidence type="ECO:0000256" key="3">
    <source>
        <dbReference type="ARBA" id="ARBA00022741"/>
    </source>
</evidence>
<evidence type="ECO:0000256" key="5">
    <source>
        <dbReference type="ARBA" id="ARBA00022801"/>
    </source>
</evidence>
<proteinExistence type="inferred from homology"/>
<evidence type="ECO:0000256" key="1">
    <source>
        <dbReference type="ARBA" id="ARBA00022722"/>
    </source>
</evidence>
<comment type="catalytic activity">
    <reaction evidence="13 15">
        <text>Couples ATP hydrolysis with the unwinding of duplex DNA by translocating in the 3'-5' direction.</text>
        <dbReference type="EC" id="5.6.2.4"/>
    </reaction>
</comment>
<comment type="miscellaneous">
    <text evidence="15">In the RecBCD complex, RecB has a slow 3'-5' helicase, an exonuclease activity and loads RecA onto ssDNA, RecD has a fast 5'-3' helicase activity, while RecC stimulates the ATPase and processivity of the RecB helicase and contributes to recognition of the Chi site.</text>
</comment>
<dbReference type="InterPro" id="IPR004586">
    <property type="entry name" value="RecB"/>
</dbReference>
<keyword evidence="3 15" id="KW-0547">Nucleotide-binding</keyword>
<accession>A0A6N8J9E3</accession>
<dbReference type="EMBL" id="WRXO01000002">
    <property type="protein sequence ID" value="MVT41138.1"/>
    <property type="molecule type" value="Genomic_DNA"/>
</dbReference>
<keyword evidence="8 15" id="KW-0067">ATP-binding</keyword>
<keyword evidence="4 15" id="KW-0227">DNA damage</keyword>
<dbReference type="EC" id="3.1.11.5" evidence="15"/>
<dbReference type="Gene3D" id="1.10.486.10">
    <property type="entry name" value="PCRA, domain 4"/>
    <property type="match status" value="1"/>
</dbReference>
<keyword evidence="17" id="KW-0175">Coiled coil</keyword>
<evidence type="ECO:0000259" key="18">
    <source>
        <dbReference type="PROSITE" id="PS51198"/>
    </source>
</evidence>
<dbReference type="Gene3D" id="3.90.320.10">
    <property type="match status" value="1"/>
</dbReference>
<sequence>MTEKNKYREFNAATVELQSSNLIEASAGTGKTYSIAILLLRLILEKKLSVKEILMVTFTKAAVAELQERIRLFIRNAYKASVGKEIRDDNIKKLVQQAVDNSDKATVRQQLKDAVLLLDEAAVLTIHSFCQQTLNEFAFETNQLFGAEMIQDIKPLVREEVQKFWRKHVTTIHTKLLKKLWEQGLRMEKMSEALDVHLSGKKYLGYDDNISYTMTATEQAKWEQELDALEQKEAAMKAAMVRYVTDNAAEITAYSQRNKHALTKAVPLLVTPQKFINFIAEKRDTKFVADVYKDLLERLDEIEQVAEESRKVTEVINRRLHCLAIKEVSAGVNDFKKRNNLLSYDDMIVNLHAALVKKDNPALSAALQHKYKAVFVDEFQDTDRLQYEIFEKAFGESTILFYIGDPKQSIYAWRKADIFTYFKARKKVEHVYSMNKNYRSSSSFIGAMNRFFLPSEGFDTFHFGGEQNAIDYIHVESPESNSKGFLFKDNEADVPISIFQFSNNKTLSKGIALQIADLLQNNAYSIGEKPGQRKVSPADIGILVRTGQQGRDVKAQLSLLGIPAVTIDDSKVLQSEQARQLLYLMEAMAAPDRSSINRAMLSSLTGLNMESILILDDEATLQLFTNYKNRWQKDGIYTALMDFVADFGIRNVLSQAHTENGERIISNFFQLIELVHQVQSRKNFSMAELISWVKRGIDGMATEGDEYEQRVESDEESVKIVTIHKSKGLEYNIVMAPYLDFVENTAIEFISFRDPDTGDYLGAERIRLSEEQMVVQRQQTEQENRRLLYVAITRAVYKCYIFKNTSGYNKASTLSTFLGAMNSTEPGLIKIEEEPPVAAPEGFKREKIPAMVAPAPVNFTLLQANWRKMSYTMLAAKHDRLPLGRATQQEDAYDTFIFYTLKRGAKTGNLLHYIFETISFSDDTRWDKVLNEAIRRFLPGQQEQYLPMLRQLLRHVFNTTIQVNGDEFPLSAVAWYKCIAEFEFDFPIGLFSPDVLNSLSDADMDIAARRFSENELEGIMNGKMDLFFEHKGKYYILDWKSNYLGNTLPEYAPEVLTAAMNESNYHLQYLIYTVAAKKYLQTRLPNFNYEKQFGGVIYLFVRGMRNDSDTGIFTCKPPLSKIRHLENILSDLD</sequence>
<evidence type="ECO:0000256" key="11">
    <source>
        <dbReference type="ARBA" id="ARBA00023204"/>
    </source>
</evidence>
<keyword evidence="2 15" id="KW-0479">Metal-binding</keyword>
<dbReference type="SUPFAM" id="SSF52980">
    <property type="entry name" value="Restriction endonuclease-like"/>
    <property type="match status" value="1"/>
</dbReference>
<dbReference type="GO" id="GO:0003677">
    <property type="term" value="F:DNA binding"/>
    <property type="evidence" value="ECO:0007669"/>
    <property type="project" value="UniProtKB-UniRule"/>
</dbReference>
<dbReference type="Gene3D" id="1.10.3170.10">
    <property type="entry name" value="Recbcd, chain B, domain 2"/>
    <property type="match status" value="1"/>
</dbReference>
<gene>
    <name evidence="15 20" type="primary">recB</name>
    <name evidence="20" type="ORF">GO495_11140</name>
</gene>
<keyword evidence="1 15" id="KW-0540">Nuclease</keyword>
<evidence type="ECO:0000256" key="16">
    <source>
        <dbReference type="PROSITE-ProRule" id="PRU00560"/>
    </source>
</evidence>
<keyword evidence="9 15" id="KW-0460">Magnesium</keyword>
<name>A0A6N8J9E3_9BACT</name>
<evidence type="ECO:0000256" key="2">
    <source>
        <dbReference type="ARBA" id="ARBA00022723"/>
    </source>
</evidence>
<dbReference type="PROSITE" id="PS51198">
    <property type="entry name" value="UVRD_HELICASE_ATP_BIND"/>
    <property type="match status" value="1"/>
</dbReference>
<feature type="region of interest" description="Nuclease activity, interacts with RecD and RecA" evidence="15">
    <location>
        <begin position="865"/>
        <end position="1133"/>
    </location>
</feature>
<dbReference type="Pfam" id="PF00580">
    <property type="entry name" value="UvrD-helicase"/>
    <property type="match status" value="1"/>
</dbReference>
<feature type="coiled-coil region" evidence="17">
    <location>
        <begin position="212"/>
        <end position="239"/>
    </location>
</feature>
<comment type="catalytic activity">
    <reaction evidence="14 15">
        <text>ATP + H2O = ADP + phosphate + H(+)</text>
        <dbReference type="Rhea" id="RHEA:13065"/>
        <dbReference type="ChEBI" id="CHEBI:15377"/>
        <dbReference type="ChEBI" id="CHEBI:15378"/>
        <dbReference type="ChEBI" id="CHEBI:30616"/>
        <dbReference type="ChEBI" id="CHEBI:43474"/>
        <dbReference type="ChEBI" id="CHEBI:456216"/>
        <dbReference type="EC" id="5.6.2.4"/>
    </reaction>
</comment>
<dbReference type="InterPro" id="IPR027417">
    <property type="entry name" value="P-loop_NTPase"/>
</dbReference>
<evidence type="ECO:0000313" key="20">
    <source>
        <dbReference type="EMBL" id="MVT41138.1"/>
    </source>
</evidence>
<dbReference type="InterPro" id="IPR000212">
    <property type="entry name" value="DNA_helicase_UvrD/REP"/>
</dbReference>
<evidence type="ECO:0000256" key="10">
    <source>
        <dbReference type="ARBA" id="ARBA00023125"/>
    </source>
</evidence>
<protein>
    <recommendedName>
        <fullName evidence="15">RecBCD enzyme subunit RecB</fullName>
        <ecNumber evidence="15">3.1.11.5</ecNumber>
        <ecNumber evidence="15">5.6.2.4</ecNumber>
    </recommendedName>
    <alternativeName>
        <fullName evidence="15">DNA 3'-5' helicase subunit RecB</fullName>
    </alternativeName>
    <alternativeName>
        <fullName evidence="15">Exonuclease V subunit RecB</fullName>
        <shortName evidence="15">ExoV subunit RecB</shortName>
    </alternativeName>
    <alternativeName>
        <fullName evidence="15">Helicase/nuclease RecBCD subunit RecB</fullName>
    </alternativeName>
</protein>
<dbReference type="NCBIfam" id="TIGR00609">
    <property type="entry name" value="recB"/>
    <property type="match status" value="1"/>
</dbReference>
<feature type="region of interest" description="DNA-binding and helicase activity, interacts with RecC" evidence="15">
    <location>
        <begin position="1"/>
        <end position="838"/>
    </location>
</feature>
<dbReference type="PROSITE" id="PS51217">
    <property type="entry name" value="UVRD_HELICASE_CTER"/>
    <property type="match status" value="1"/>
</dbReference>
<dbReference type="InterPro" id="IPR011335">
    <property type="entry name" value="Restrct_endonuc-II-like"/>
</dbReference>
<keyword evidence="7 15" id="KW-0269">Exonuclease</keyword>
<comment type="domain">
    <text evidence="15">The C-terminal domain has nuclease activity and interacts with RecD. It interacts with RecA, facilitating its loading onto ssDNA.</text>
</comment>
<dbReference type="GO" id="GO:0000287">
    <property type="term" value="F:magnesium ion binding"/>
    <property type="evidence" value="ECO:0007669"/>
    <property type="project" value="UniProtKB-UniRule"/>
</dbReference>
<reference evidence="20 21" key="1">
    <citation type="submission" date="2019-12" db="EMBL/GenBank/DDBJ databases">
        <title>The draft genomic sequence of strain Chitinophaga oryziterrae JCM 16595.</title>
        <authorList>
            <person name="Zhang X."/>
        </authorList>
    </citation>
    <scope>NUCLEOTIDE SEQUENCE [LARGE SCALE GENOMIC DNA]</scope>
    <source>
        <strain evidence="20 21">JCM 16595</strain>
    </source>
</reference>
<dbReference type="PANTHER" id="PTHR11070">
    <property type="entry name" value="UVRD / RECB / PCRA DNA HELICASE FAMILY MEMBER"/>
    <property type="match status" value="1"/>
</dbReference>
<dbReference type="InterPro" id="IPR011604">
    <property type="entry name" value="PDDEXK-like_dom_sf"/>
</dbReference>
<comment type="function">
    <text evidence="15">A helicase/nuclease that prepares dsDNA breaks (DSB) for recombinational DNA repair. Binds to DSBs and unwinds DNA via a highly rapid and processive ATP-dependent bidirectional helicase activity. Unwinds dsDNA until it encounters a Chi (crossover hotspot instigator) sequence from the 3' direction. Cuts ssDNA a few nucleotides 3' to the Chi site. The properties and activities of the enzyme are changed at Chi. The Chi-altered holoenzyme produces a long 3'-ssDNA overhang and facilitates RecA-binding to the ssDNA for homologous DNA recombination and repair. Holoenzyme degrades any linearized DNA that is unable to undergo homologous recombination. In the holoenzyme this subunit contributes ATPase, 3'-5' helicase, exonuclease activity and loads RecA onto ssDNA.</text>
</comment>
<feature type="active site" description="For nuclease activity" evidence="15">
    <location>
        <position position="1038"/>
    </location>
</feature>
<keyword evidence="11 15" id="KW-0234">DNA repair</keyword>
<dbReference type="GO" id="GO:0043138">
    <property type="term" value="F:3'-5' DNA helicase activity"/>
    <property type="evidence" value="ECO:0007669"/>
    <property type="project" value="UniProtKB-UniRule"/>
</dbReference>
<evidence type="ECO:0000256" key="4">
    <source>
        <dbReference type="ARBA" id="ARBA00022763"/>
    </source>
</evidence>
<evidence type="ECO:0000256" key="8">
    <source>
        <dbReference type="ARBA" id="ARBA00022840"/>
    </source>
</evidence>
<keyword evidence="12 15" id="KW-0413">Isomerase</keyword>
<evidence type="ECO:0000259" key="19">
    <source>
        <dbReference type="PROSITE" id="PS51217"/>
    </source>
</evidence>